<comment type="caution">
    <text evidence="2">The sequence shown here is derived from an EMBL/GenBank/DDBJ whole genome shotgun (WGS) entry which is preliminary data.</text>
</comment>
<proteinExistence type="predicted"/>
<dbReference type="EMBL" id="JASCZI010183309">
    <property type="protein sequence ID" value="MED6189271.1"/>
    <property type="molecule type" value="Genomic_DNA"/>
</dbReference>
<feature type="non-terminal residue" evidence="2">
    <location>
        <position position="123"/>
    </location>
</feature>
<feature type="compositionally biased region" description="Low complexity" evidence="1">
    <location>
        <begin position="60"/>
        <end position="72"/>
    </location>
</feature>
<name>A0ABU6WTM9_9FABA</name>
<dbReference type="Proteomes" id="UP001341840">
    <property type="component" value="Unassembled WGS sequence"/>
</dbReference>
<reference evidence="2 3" key="1">
    <citation type="journal article" date="2023" name="Plants (Basel)">
        <title>Bridging the Gap: Combining Genomics and Transcriptomics Approaches to Understand Stylosanthes scabra, an Orphan Legume from the Brazilian Caatinga.</title>
        <authorList>
            <person name="Ferreira-Neto J.R.C."/>
            <person name="da Silva M.D."/>
            <person name="Binneck E."/>
            <person name="de Melo N.F."/>
            <person name="da Silva R.H."/>
            <person name="de Melo A.L.T.M."/>
            <person name="Pandolfi V."/>
            <person name="Bustamante F.O."/>
            <person name="Brasileiro-Vidal A.C."/>
            <person name="Benko-Iseppon A.M."/>
        </authorList>
    </citation>
    <scope>NUCLEOTIDE SEQUENCE [LARGE SCALE GENOMIC DNA]</scope>
    <source>
        <tissue evidence="2">Leaves</tissue>
    </source>
</reference>
<evidence type="ECO:0000256" key="1">
    <source>
        <dbReference type="SAM" id="MobiDB-lite"/>
    </source>
</evidence>
<organism evidence="2 3">
    <name type="scientific">Stylosanthes scabra</name>
    <dbReference type="NCBI Taxonomy" id="79078"/>
    <lineage>
        <taxon>Eukaryota</taxon>
        <taxon>Viridiplantae</taxon>
        <taxon>Streptophyta</taxon>
        <taxon>Embryophyta</taxon>
        <taxon>Tracheophyta</taxon>
        <taxon>Spermatophyta</taxon>
        <taxon>Magnoliopsida</taxon>
        <taxon>eudicotyledons</taxon>
        <taxon>Gunneridae</taxon>
        <taxon>Pentapetalae</taxon>
        <taxon>rosids</taxon>
        <taxon>fabids</taxon>
        <taxon>Fabales</taxon>
        <taxon>Fabaceae</taxon>
        <taxon>Papilionoideae</taxon>
        <taxon>50 kb inversion clade</taxon>
        <taxon>dalbergioids sensu lato</taxon>
        <taxon>Dalbergieae</taxon>
        <taxon>Pterocarpus clade</taxon>
        <taxon>Stylosanthes</taxon>
    </lineage>
</organism>
<evidence type="ECO:0000313" key="3">
    <source>
        <dbReference type="Proteomes" id="UP001341840"/>
    </source>
</evidence>
<gene>
    <name evidence="2" type="ORF">PIB30_094235</name>
</gene>
<sequence length="123" mass="13551">MSALRVEVVARVIPRAGNLRFSPLSSYNTQDLLSSFFSYFLMMRPIIAGSSAPRPPCPSASPTSFSSSGTSGRVPRERHRSPRAPVQAPIYPPPHVPMMDACRYRSLFGQHRVVPPSPQRKAS</sequence>
<evidence type="ECO:0000313" key="2">
    <source>
        <dbReference type="EMBL" id="MED6189271.1"/>
    </source>
</evidence>
<accession>A0ABU6WTM9</accession>
<feature type="region of interest" description="Disordered" evidence="1">
    <location>
        <begin position="51"/>
        <end position="92"/>
    </location>
</feature>
<protein>
    <submittedName>
        <fullName evidence="2">Uncharacterized protein</fullName>
    </submittedName>
</protein>
<keyword evidence="3" id="KW-1185">Reference proteome</keyword>